<proteinExistence type="predicted"/>
<dbReference type="EMBL" id="QUAM01000008">
    <property type="protein sequence ID" value="TPR12392.1"/>
    <property type="molecule type" value="Genomic_DNA"/>
</dbReference>
<accession>A0ABY2YR38</accession>
<dbReference type="Proteomes" id="UP000767392">
    <property type="component" value="Unassembled WGS sequence"/>
</dbReference>
<dbReference type="InterPro" id="IPR053746">
    <property type="entry name" value="Viral_HT_Connector_Assembly"/>
</dbReference>
<evidence type="ECO:0000313" key="2">
    <source>
        <dbReference type="Proteomes" id="UP000767392"/>
    </source>
</evidence>
<dbReference type="RefSeq" id="WP_105988444.1">
    <property type="nucleotide sequence ID" value="NZ_POST01000007.1"/>
</dbReference>
<evidence type="ECO:0008006" key="3">
    <source>
        <dbReference type="Google" id="ProtNLM"/>
    </source>
</evidence>
<evidence type="ECO:0000313" key="1">
    <source>
        <dbReference type="EMBL" id="TPR12392.1"/>
    </source>
</evidence>
<dbReference type="Gene3D" id="1.10.246.150">
    <property type="match status" value="1"/>
</dbReference>
<protein>
    <recommendedName>
        <fullName evidence="3">Phage gp6-like head-tail connector protein</fullName>
    </recommendedName>
</protein>
<comment type="caution">
    <text evidence="1">The sequence shown here is derived from an EMBL/GenBank/DDBJ whole genome shotgun (WGS) entry which is preliminary data.</text>
</comment>
<reference evidence="1 2" key="1">
    <citation type="submission" date="2018-08" db="EMBL/GenBank/DDBJ databases">
        <title>Comparative genomics of wild bee and flower associated Lactobacillus reveals potential adaptation to the bee host.</title>
        <authorList>
            <person name="Vuong H.Q."/>
            <person name="Mcfrederick Q.S."/>
        </authorList>
    </citation>
    <scope>NUCLEOTIDE SEQUENCE [LARGE SCALE GENOMIC DNA]</scope>
    <source>
        <strain evidence="1 2">HV_04</strain>
    </source>
</reference>
<sequence length="131" mass="14927">MQEFTRKSSIQNQVMLFMTDKDLEDENTKKVLSFVINKVAQDTANYLNIDLNDIPEKLDGTLTGLVTQYLDTHQCLPSQQQNSANLQSLTEGDVSYSYKTPGEIYQGLQTANTITDNYIPILNNFRKLPWS</sequence>
<organism evidence="1 2">
    <name type="scientific">Apilactobacillus timberlakei</name>
    <dbReference type="NCBI Taxonomy" id="2008380"/>
    <lineage>
        <taxon>Bacteria</taxon>
        <taxon>Bacillati</taxon>
        <taxon>Bacillota</taxon>
        <taxon>Bacilli</taxon>
        <taxon>Lactobacillales</taxon>
        <taxon>Lactobacillaceae</taxon>
        <taxon>Apilactobacillus</taxon>
    </lineage>
</organism>
<keyword evidence="2" id="KW-1185">Reference proteome</keyword>
<gene>
    <name evidence="1" type="ORF">DY048_07525</name>
</gene>
<name>A0ABY2YR38_9LACO</name>